<evidence type="ECO:0000313" key="7">
    <source>
        <dbReference type="EMBL" id="GEP59873.1"/>
    </source>
</evidence>
<comment type="subcellular location">
    <subcellularLocation>
        <location evidence="1">Membrane</location>
        <topology evidence="1">Multi-pass membrane protein</topology>
    </subcellularLocation>
</comment>
<evidence type="ECO:0000256" key="1">
    <source>
        <dbReference type="ARBA" id="ARBA00004141"/>
    </source>
</evidence>
<sequence length="160" mass="17620">MNNPPDKRHRIISLTAFVVLALGGGMAIGFTSPADAWYAALSKPSFNPPNWIFPPVWTGLYVMIGIAGWIVWDRERRSAAMAVWWLQLCLNFAWSPLFFSAHRIDLALAVILALLVAICAFIALTARRLPVAALLFSPYGLWILFASLLNASIASLNPLP</sequence>
<dbReference type="GO" id="GO:0016020">
    <property type="term" value="C:membrane"/>
    <property type="evidence" value="ECO:0007669"/>
    <property type="project" value="UniProtKB-SubCell"/>
</dbReference>
<keyword evidence="5 6" id="KW-0472">Membrane</keyword>
<dbReference type="OrthoDB" id="9795496at2"/>
<keyword evidence="4 6" id="KW-1133">Transmembrane helix</keyword>
<name>A0A512NLQ0_9HYPH</name>
<dbReference type="AlphaFoldDB" id="A0A512NLQ0"/>
<protein>
    <submittedName>
        <fullName evidence="7">Tryptophan-rich sensory protein</fullName>
    </submittedName>
</protein>
<dbReference type="Proteomes" id="UP000321058">
    <property type="component" value="Unassembled WGS sequence"/>
</dbReference>
<evidence type="ECO:0000313" key="8">
    <source>
        <dbReference type="Proteomes" id="UP000321058"/>
    </source>
</evidence>
<evidence type="ECO:0000256" key="5">
    <source>
        <dbReference type="ARBA" id="ARBA00023136"/>
    </source>
</evidence>
<dbReference type="Pfam" id="PF03073">
    <property type="entry name" value="TspO_MBR"/>
    <property type="match status" value="1"/>
</dbReference>
<dbReference type="InterPro" id="IPR004307">
    <property type="entry name" value="TspO_MBR"/>
</dbReference>
<evidence type="ECO:0000256" key="3">
    <source>
        <dbReference type="ARBA" id="ARBA00022692"/>
    </source>
</evidence>
<dbReference type="FunFam" id="1.20.1260.100:FF:000001">
    <property type="entry name" value="translocator protein 2"/>
    <property type="match status" value="1"/>
</dbReference>
<keyword evidence="8" id="KW-1185">Reference proteome</keyword>
<keyword evidence="3 6" id="KW-0812">Transmembrane</keyword>
<feature type="transmembrane region" description="Helical" evidence="6">
    <location>
        <begin position="131"/>
        <end position="153"/>
    </location>
</feature>
<evidence type="ECO:0000256" key="6">
    <source>
        <dbReference type="SAM" id="Phobius"/>
    </source>
</evidence>
<comment type="similarity">
    <text evidence="2">Belongs to the TspO/BZRP family.</text>
</comment>
<dbReference type="PIRSF" id="PIRSF005859">
    <property type="entry name" value="PBR"/>
    <property type="match status" value="1"/>
</dbReference>
<evidence type="ECO:0000256" key="4">
    <source>
        <dbReference type="ARBA" id="ARBA00022989"/>
    </source>
</evidence>
<dbReference type="GO" id="GO:0033013">
    <property type="term" value="P:tetrapyrrole metabolic process"/>
    <property type="evidence" value="ECO:0007669"/>
    <property type="project" value="UniProtKB-ARBA"/>
</dbReference>
<comment type="caution">
    <text evidence="7">The sequence shown here is derived from an EMBL/GenBank/DDBJ whole genome shotgun (WGS) entry which is preliminary data.</text>
</comment>
<evidence type="ECO:0000256" key="2">
    <source>
        <dbReference type="ARBA" id="ARBA00007524"/>
    </source>
</evidence>
<dbReference type="RefSeq" id="WP_147155252.1">
    <property type="nucleotide sequence ID" value="NZ_BKAJ01000143.1"/>
</dbReference>
<dbReference type="PANTHER" id="PTHR10057">
    <property type="entry name" value="PERIPHERAL-TYPE BENZODIAZEPINE RECEPTOR"/>
    <property type="match status" value="1"/>
</dbReference>
<dbReference type="EMBL" id="BKAJ01000143">
    <property type="protein sequence ID" value="GEP59873.1"/>
    <property type="molecule type" value="Genomic_DNA"/>
</dbReference>
<organism evidence="7 8">
    <name type="scientific">Reyranella soli</name>
    <dbReference type="NCBI Taxonomy" id="1230389"/>
    <lineage>
        <taxon>Bacteria</taxon>
        <taxon>Pseudomonadati</taxon>
        <taxon>Pseudomonadota</taxon>
        <taxon>Alphaproteobacteria</taxon>
        <taxon>Hyphomicrobiales</taxon>
        <taxon>Reyranellaceae</taxon>
        <taxon>Reyranella</taxon>
    </lineage>
</organism>
<dbReference type="InterPro" id="IPR038330">
    <property type="entry name" value="TspO/MBR-related_sf"/>
</dbReference>
<dbReference type="CDD" id="cd15904">
    <property type="entry name" value="TSPO_MBR"/>
    <property type="match status" value="1"/>
</dbReference>
<dbReference type="PANTHER" id="PTHR10057:SF0">
    <property type="entry name" value="TRANSLOCATOR PROTEIN"/>
    <property type="match status" value="1"/>
</dbReference>
<gene>
    <name evidence="7" type="primary">tspO</name>
    <name evidence="7" type="ORF">RSO01_70390</name>
</gene>
<accession>A0A512NLQ0</accession>
<dbReference type="Gene3D" id="1.20.1260.100">
    <property type="entry name" value="TspO/MBR protein"/>
    <property type="match status" value="1"/>
</dbReference>
<feature type="transmembrane region" description="Helical" evidence="6">
    <location>
        <begin position="51"/>
        <end position="72"/>
    </location>
</feature>
<reference evidence="7 8" key="1">
    <citation type="submission" date="2019-07" db="EMBL/GenBank/DDBJ databases">
        <title>Whole genome shotgun sequence of Reyranella soli NBRC 108950.</title>
        <authorList>
            <person name="Hosoyama A."/>
            <person name="Uohara A."/>
            <person name="Ohji S."/>
            <person name="Ichikawa N."/>
        </authorList>
    </citation>
    <scope>NUCLEOTIDE SEQUENCE [LARGE SCALE GENOMIC DNA]</scope>
    <source>
        <strain evidence="7 8">NBRC 108950</strain>
    </source>
</reference>
<feature type="transmembrane region" description="Helical" evidence="6">
    <location>
        <begin position="79"/>
        <end position="100"/>
    </location>
</feature>
<feature type="transmembrane region" description="Helical" evidence="6">
    <location>
        <begin position="106"/>
        <end position="124"/>
    </location>
</feature>
<proteinExistence type="inferred from homology"/>